<evidence type="ECO:0000313" key="1">
    <source>
        <dbReference type="EMBL" id="KAG0270744.1"/>
    </source>
</evidence>
<dbReference type="InterPro" id="IPR032675">
    <property type="entry name" value="LRR_dom_sf"/>
</dbReference>
<proteinExistence type="predicted"/>
<protein>
    <recommendedName>
        <fullName evidence="3">F-box domain-containing protein</fullName>
    </recommendedName>
</protein>
<dbReference type="InterPro" id="IPR036047">
    <property type="entry name" value="F-box-like_dom_sf"/>
</dbReference>
<organism evidence="1 2">
    <name type="scientific">Linnemannia exigua</name>
    <dbReference type="NCBI Taxonomy" id="604196"/>
    <lineage>
        <taxon>Eukaryota</taxon>
        <taxon>Fungi</taxon>
        <taxon>Fungi incertae sedis</taxon>
        <taxon>Mucoromycota</taxon>
        <taxon>Mortierellomycotina</taxon>
        <taxon>Mortierellomycetes</taxon>
        <taxon>Mortierellales</taxon>
        <taxon>Mortierellaceae</taxon>
        <taxon>Linnemannia</taxon>
    </lineage>
</organism>
<dbReference type="SUPFAM" id="SSF81383">
    <property type="entry name" value="F-box domain"/>
    <property type="match status" value="1"/>
</dbReference>
<accession>A0AAD4D792</accession>
<name>A0AAD4D792_9FUNG</name>
<comment type="caution">
    <text evidence="1">The sequence shown here is derived from an EMBL/GenBank/DDBJ whole genome shotgun (WGS) entry which is preliminary data.</text>
</comment>
<dbReference type="AlphaFoldDB" id="A0AAD4D792"/>
<keyword evidence="2" id="KW-1185">Reference proteome</keyword>
<dbReference type="Proteomes" id="UP001194580">
    <property type="component" value="Unassembled WGS sequence"/>
</dbReference>
<gene>
    <name evidence="1" type="ORF">BGZ95_001580</name>
</gene>
<sequence length="645" mass="72310">MATKVDPIKLHPLDLPEIRTYVVSYLTASKSDLIACLCVSKAWQQTCLPHLWASFDFRRFQDQQLTSRGEGIIRNGHLIRRVGLEHMQVYSLNGAHLQDYVLPYCHNLQKIEFSEALIMDDDDEALDKDRLRLKEWEDITALVRQNPGLEVFRIENSNVWTIPVGFWKALSENVPDLRSVQILRATVGIDDSLESVNNSVNNGVSGNVSTNCSNDGGQDGDEIVDLFLDICDRVEELHLDAVVFARTKTERWNDGSTFSRLQKLTYFGRSTMQFELFHKALDATGLKELTWGSQFRAVEHPAIIAPFLTAEIVKRHLALDALDLWEEIPFEDRELQAILSSLSRPLLKLCVKDSEFSTQALQVLLQPRLSWARWPGANGDGTGTMASHGSVIRTLNLQGCVLVSSSMVQRLLQSCPQLEVFVAWEIKGSDILNAQNDQQPTWACRSLKELEVFISVFSPARDALRQGTTTAPGYRTTAAAAATASVVSGWGVGGLESSSSPSSSLLGMPPPPPPPGMAIFSEPERQIHSAIYRELGVLTNLERLVIGKARLATEYYQNPAVEQGLDLRLTSGLNSLAGLRQLRELDFRNTPQNLSELEVEWMAEYFCEMREAPLGRYSGYIEQRNLDLKARFISARLEMLAEQWM</sequence>
<dbReference type="EMBL" id="JAAAIL010001320">
    <property type="protein sequence ID" value="KAG0270744.1"/>
    <property type="molecule type" value="Genomic_DNA"/>
</dbReference>
<evidence type="ECO:0000313" key="2">
    <source>
        <dbReference type="Proteomes" id="UP001194580"/>
    </source>
</evidence>
<dbReference type="SUPFAM" id="SSF52047">
    <property type="entry name" value="RNI-like"/>
    <property type="match status" value="1"/>
</dbReference>
<evidence type="ECO:0008006" key="3">
    <source>
        <dbReference type="Google" id="ProtNLM"/>
    </source>
</evidence>
<dbReference type="Gene3D" id="3.80.10.10">
    <property type="entry name" value="Ribonuclease Inhibitor"/>
    <property type="match status" value="2"/>
</dbReference>
<reference evidence="1" key="1">
    <citation type="journal article" date="2020" name="Fungal Divers.">
        <title>Resolving the Mortierellaceae phylogeny through synthesis of multi-gene phylogenetics and phylogenomics.</title>
        <authorList>
            <person name="Vandepol N."/>
            <person name="Liber J."/>
            <person name="Desiro A."/>
            <person name="Na H."/>
            <person name="Kennedy M."/>
            <person name="Barry K."/>
            <person name="Grigoriev I.V."/>
            <person name="Miller A.N."/>
            <person name="O'Donnell K."/>
            <person name="Stajich J.E."/>
            <person name="Bonito G."/>
        </authorList>
    </citation>
    <scope>NUCLEOTIDE SEQUENCE</scope>
    <source>
        <strain evidence="1">NRRL 28262</strain>
    </source>
</reference>